<evidence type="ECO:0000313" key="5">
    <source>
        <dbReference type="EMBL" id="SNQ49582.1"/>
    </source>
</evidence>
<dbReference type="InterPro" id="IPR011990">
    <property type="entry name" value="TPR-like_helical_dom_sf"/>
</dbReference>
<evidence type="ECO:0000313" key="6">
    <source>
        <dbReference type="Proteomes" id="UP000234331"/>
    </source>
</evidence>
<organism evidence="5 6">
    <name type="scientific">Frankia canadensis</name>
    <dbReference type="NCBI Taxonomy" id="1836972"/>
    <lineage>
        <taxon>Bacteria</taxon>
        <taxon>Bacillati</taxon>
        <taxon>Actinomycetota</taxon>
        <taxon>Actinomycetes</taxon>
        <taxon>Frankiales</taxon>
        <taxon>Frankiaceae</taxon>
        <taxon>Frankia</taxon>
    </lineage>
</organism>
<dbReference type="GO" id="GO:0004016">
    <property type="term" value="F:adenylate cyclase activity"/>
    <property type="evidence" value="ECO:0007669"/>
    <property type="project" value="TreeGrafter"/>
</dbReference>
<name>A0A2I2KV97_9ACTN</name>
<dbReference type="SUPFAM" id="SSF52540">
    <property type="entry name" value="P-loop containing nucleoside triphosphate hydrolases"/>
    <property type="match status" value="1"/>
</dbReference>
<feature type="region of interest" description="Disordered" evidence="3">
    <location>
        <begin position="852"/>
        <end position="877"/>
    </location>
</feature>
<gene>
    <name evidence="5" type="ORF">FRACA_350006</name>
</gene>
<dbReference type="PROSITE" id="PS50043">
    <property type="entry name" value="HTH_LUXR_2"/>
    <property type="match status" value="1"/>
</dbReference>
<dbReference type="GO" id="GO:0005524">
    <property type="term" value="F:ATP binding"/>
    <property type="evidence" value="ECO:0007669"/>
    <property type="project" value="UniProtKB-KW"/>
</dbReference>
<dbReference type="InterPro" id="IPR041664">
    <property type="entry name" value="AAA_16"/>
</dbReference>
<dbReference type="InterPro" id="IPR003593">
    <property type="entry name" value="AAA+_ATPase"/>
</dbReference>
<dbReference type="SUPFAM" id="SSF46894">
    <property type="entry name" value="C-terminal effector domain of the bipartite response regulators"/>
    <property type="match status" value="1"/>
</dbReference>
<protein>
    <submittedName>
        <fullName evidence="5">Putative Transcriptional regulator, luxR family</fullName>
    </submittedName>
</protein>
<dbReference type="SMART" id="SM00421">
    <property type="entry name" value="HTH_LUXR"/>
    <property type="match status" value="1"/>
</dbReference>
<feature type="domain" description="HTH luxR-type" evidence="4">
    <location>
        <begin position="876"/>
        <end position="941"/>
    </location>
</feature>
<dbReference type="PROSITE" id="PS00622">
    <property type="entry name" value="HTH_LUXR_1"/>
    <property type="match status" value="1"/>
</dbReference>
<keyword evidence="1" id="KW-0547">Nucleotide-binding</keyword>
<dbReference type="InterPro" id="IPR000792">
    <property type="entry name" value="Tscrpt_reg_LuxR_C"/>
</dbReference>
<reference evidence="5 6" key="1">
    <citation type="submission" date="2017-06" db="EMBL/GenBank/DDBJ databases">
        <authorList>
            <person name="Kim H.J."/>
            <person name="Triplett B.A."/>
        </authorList>
    </citation>
    <scope>NUCLEOTIDE SEQUENCE [LARGE SCALE GENOMIC DNA]</scope>
    <source>
        <strain evidence="5">FRACA_ARgP5</strain>
    </source>
</reference>
<dbReference type="OrthoDB" id="4500249at2"/>
<dbReference type="Proteomes" id="UP000234331">
    <property type="component" value="Unassembled WGS sequence"/>
</dbReference>
<dbReference type="SMART" id="SM00382">
    <property type="entry name" value="AAA"/>
    <property type="match status" value="1"/>
</dbReference>
<dbReference type="Pfam" id="PF00196">
    <property type="entry name" value="GerE"/>
    <property type="match status" value="1"/>
</dbReference>
<dbReference type="PANTHER" id="PTHR16305">
    <property type="entry name" value="TESTICULAR SOLUBLE ADENYLYL CYCLASE"/>
    <property type="match status" value="1"/>
</dbReference>
<dbReference type="SUPFAM" id="SSF48452">
    <property type="entry name" value="TPR-like"/>
    <property type="match status" value="1"/>
</dbReference>
<dbReference type="CDD" id="cd06170">
    <property type="entry name" value="LuxR_C_like"/>
    <property type="match status" value="1"/>
</dbReference>
<dbReference type="GO" id="GO:0006355">
    <property type="term" value="P:regulation of DNA-templated transcription"/>
    <property type="evidence" value="ECO:0007669"/>
    <property type="project" value="InterPro"/>
</dbReference>
<dbReference type="PRINTS" id="PR00038">
    <property type="entry name" value="HTHLUXR"/>
</dbReference>
<evidence type="ECO:0000256" key="2">
    <source>
        <dbReference type="ARBA" id="ARBA00022840"/>
    </source>
</evidence>
<dbReference type="AlphaFoldDB" id="A0A2I2KV97"/>
<sequence>MILSSNLRHAADRVVRQAEWRSLSDALAAARQGRRTIVEIAGDPGTGKTWLLSRLAEAAEAAEAADRSRYTVLTAAFPVPGSRPMRLFEDMAFPSGTPGDIRPHQSWSTIRFALQRRLVAGGVLCLDDAQWADPESAGFLAQLLSDPLAVPHLLVVAHRSRQTCATIRDALSRAVSRGGAERVVLEALSAGQSGRLLGLSAQEPRLTALHRAAGGNPLYLQALARTRLGVEPDTGAGPDHPDPFDLLDVTDPFIAQILAEMVPLTPAESAVIAAAAVLGRSADLAELARVSDTTQDSTCQAVGRLLRRDLLRAPSHKPLFEFRHPLVQRSAYWRLDGCTRSRLHRRVFLLLGDLGAAASERAVHLERTMIGLTDSDRQVLVKAAIGTQRPQLAVRWLEAALHSHRADGGDAAQGRTIRLHYARALATANRSGEGRRVLDEVLATDRQDTAARLDAVILHALIDCRQSRYAQARAMLSAELSEQRHTSNGPPVTLLVVQASVELFSGGLPSEQVLASTVERARDANDRQAELGALALSGLTRLFRGQPAAAVPPVIAGCHLVDVLTPYDLEGRPEVLGLLGWTELLLHRLHDAEHHLLRGVRAARSTGDRQALAALFCGLSAVHHDAGRPKEALAMAAAATDAVHTAGVRHVRRLALAMRARALAWNDDAGCDEALAIAERAATDGRPRDCRWDGVAAVCLAQALWIRHEHHRSLRTLIASCGGSTLPDAPACLRSMCFEMLTACAIRLGRHADAVDWARHAAAAASVPGEQAYAMSAEGNLRMGDDPRAATALYRRSADLFALAGMPDDRARALIRAARSAIAGGDPEGAADLLAMAKSSAANPCVTQLENELTRQRPTPPATGNASRTLPPAPARPAAMATLTRREMQIAEIVAMGKRTREIAEELGLSPRTVDVHLTRIYRKLNVSSRTALSRLITVAEPTLESVYAVPAPKG</sequence>
<evidence type="ECO:0000256" key="3">
    <source>
        <dbReference type="SAM" id="MobiDB-lite"/>
    </source>
</evidence>
<dbReference type="GO" id="GO:0003677">
    <property type="term" value="F:DNA binding"/>
    <property type="evidence" value="ECO:0007669"/>
    <property type="project" value="InterPro"/>
</dbReference>
<dbReference type="PANTHER" id="PTHR16305:SF35">
    <property type="entry name" value="TRANSCRIPTIONAL ACTIVATOR DOMAIN"/>
    <property type="match status" value="1"/>
</dbReference>
<dbReference type="InterPro" id="IPR016032">
    <property type="entry name" value="Sig_transdc_resp-reg_C-effctor"/>
</dbReference>
<dbReference type="Gene3D" id="1.10.10.10">
    <property type="entry name" value="Winged helix-like DNA-binding domain superfamily/Winged helix DNA-binding domain"/>
    <property type="match status" value="1"/>
</dbReference>
<dbReference type="InterPro" id="IPR027417">
    <property type="entry name" value="P-loop_NTPase"/>
</dbReference>
<keyword evidence="6" id="KW-1185">Reference proteome</keyword>
<evidence type="ECO:0000259" key="4">
    <source>
        <dbReference type="PROSITE" id="PS50043"/>
    </source>
</evidence>
<dbReference type="GO" id="GO:0005737">
    <property type="term" value="C:cytoplasm"/>
    <property type="evidence" value="ECO:0007669"/>
    <property type="project" value="TreeGrafter"/>
</dbReference>
<dbReference type="Pfam" id="PF13191">
    <property type="entry name" value="AAA_16"/>
    <property type="match status" value="1"/>
</dbReference>
<dbReference type="EMBL" id="FZMO01000279">
    <property type="protein sequence ID" value="SNQ49582.1"/>
    <property type="molecule type" value="Genomic_DNA"/>
</dbReference>
<dbReference type="Gene3D" id="3.40.50.300">
    <property type="entry name" value="P-loop containing nucleotide triphosphate hydrolases"/>
    <property type="match status" value="1"/>
</dbReference>
<keyword evidence="2" id="KW-0067">ATP-binding</keyword>
<accession>A0A2I2KV97</accession>
<dbReference type="InterPro" id="IPR036388">
    <property type="entry name" value="WH-like_DNA-bd_sf"/>
</dbReference>
<proteinExistence type="predicted"/>
<evidence type="ECO:0000256" key="1">
    <source>
        <dbReference type="ARBA" id="ARBA00022741"/>
    </source>
</evidence>
<dbReference type="RefSeq" id="WP_101833045.1">
    <property type="nucleotide sequence ID" value="NZ_FZMO01000279.1"/>
</dbReference>